<name>A0A836C6C0_9CHLO</name>
<evidence type="ECO:0000256" key="4">
    <source>
        <dbReference type="ARBA" id="ARBA00022989"/>
    </source>
</evidence>
<feature type="region of interest" description="Disordered" evidence="6">
    <location>
        <begin position="599"/>
        <end position="649"/>
    </location>
</feature>
<comment type="similarity">
    <text evidence="2">Belongs to the TMCO4 family.</text>
</comment>
<dbReference type="GO" id="GO:0016020">
    <property type="term" value="C:membrane"/>
    <property type="evidence" value="ECO:0007669"/>
    <property type="project" value="UniProtKB-SubCell"/>
</dbReference>
<evidence type="ECO:0000256" key="1">
    <source>
        <dbReference type="ARBA" id="ARBA00004141"/>
    </source>
</evidence>
<gene>
    <name evidence="8" type="ORF">HYH03_000260</name>
</gene>
<feature type="region of interest" description="Disordered" evidence="6">
    <location>
        <begin position="356"/>
        <end position="391"/>
    </location>
</feature>
<keyword evidence="9" id="KW-1185">Reference proteome</keyword>
<feature type="compositionally biased region" description="Low complexity" evidence="6">
    <location>
        <begin position="177"/>
        <end position="195"/>
    </location>
</feature>
<dbReference type="InterPro" id="IPR029058">
    <property type="entry name" value="AB_hydrolase_fold"/>
</dbReference>
<evidence type="ECO:0000256" key="3">
    <source>
        <dbReference type="ARBA" id="ARBA00022692"/>
    </source>
</evidence>
<evidence type="ECO:0000256" key="2">
    <source>
        <dbReference type="ARBA" id="ARBA00009824"/>
    </source>
</evidence>
<evidence type="ECO:0000256" key="5">
    <source>
        <dbReference type="ARBA" id="ARBA00023136"/>
    </source>
</evidence>
<organism evidence="8 9">
    <name type="scientific">Edaphochlamys debaryana</name>
    <dbReference type="NCBI Taxonomy" id="47281"/>
    <lineage>
        <taxon>Eukaryota</taxon>
        <taxon>Viridiplantae</taxon>
        <taxon>Chlorophyta</taxon>
        <taxon>core chlorophytes</taxon>
        <taxon>Chlorophyceae</taxon>
        <taxon>CS clade</taxon>
        <taxon>Chlamydomonadales</taxon>
        <taxon>Chlamydomonadales incertae sedis</taxon>
        <taxon>Edaphochlamys</taxon>
    </lineage>
</organism>
<feature type="compositionally biased region" description="Gly residues" evidence="6">
    <location>
        <begin position="988"/>
        <end position="1004"/>
    </location>
</feature>
<dbReference type="PANTHER" id="PTHR17920:SF3">
    <property type="entry name" value="TRANSMEMBRANE AND COILED-COIL DOMAIN-CONTAINING PROTEIN 4"/>
    <property type="match status" value="1"/>
</dbReference>
<dbReference type="PANTHER" id="PTHR17920">
    <property type="entry name" value="TRANSMEMBRANE AND COILED-COIL DOMAIN-CONTAINING PROTEIN 4 TMCO4"/>
    <property type="match status" value="1"/>
</dbReference>
<feature type="transmembrane region" description="Helical" evidence="7">
    <location>
        <begin position="1108"/>
        <end position="1132"/>
    </location>
</feature>
<feature type="compositionally biased region" description="Low complexity" evidence="6">
    <location>
        <begin position="932"/>
        <end position="941"/>
    </location>
</feature>
<feature type="compositionally biased region" description="Basic residues" evidence="6">
    <location>
        <begin position="942"/>
        <end position="955"/>
    </location>
</feature>
<evidence type="ECO:0000313" key="8">
    <source>
        <dbReference type="EMBL" id="KAG2501760.1"/>
    </source>
</evidence>
<dbReference type="Pfam" id="PF05277">
    <property type="entry name" value="DUF726"/>
    <property type="match status" value="2"/>
</dbReference>
<feature type="compositionally biased region" description="Low complexity" evidence="6">
    <location>
        <begin position="291"/>
        <end position="328"/>
    </location>
</feature>
<reference evidence="8" key="1">
    <citation type="journal article" date="2020" name="bioRxiv">
        <title>Comparative genomics of Chlamydomonas.</title>
        <authorList>
            <person name="Craig R.J."/>
            <person name="Hasan A.R."/>
            <person name="Ness R.W."/>
            <person name="Keightley P.D."/>
        </authorList>
    </citation>
    <scope>NUCLEOTIDE SEQUENCE</scope>
    <source>
        <strain evidence="8">CCAP 11/70</strain>
    </source>
</reference>
<evidence type="ECO:0000256" key="7">
    <source>
        <dbReference type="SAM" id="Phobius"/>
    </source>
</evidence>
<dbReference type="EMBL" id="JAEHOE010000001">
    <property type="protein sequence ID" value="KAG2501760.1"/>
    <property type="molecule type" value="Genomic_DNA"/>
</dbReference>
<dbReference type="OrthoDB" id="277931at2759"/>
<feature type="region of interest" description="Disordered" evidence="6">
    <location>
        <begin position="151"/>
        <end position="338"/>
    </location>
</feature>
<keyword evidence="5 7" id="KW-0472">Membrane</keyword>
<comment type="subcellular location">
    <subcellularLocation>
        <location evidence="1">Membrane</location>
        <topology evidence="1">Multi-pass membrane protein</topology>
    </subcellularLocation>
</comment>
<feature type="compositionally biased region" description="Low complexity" evidence="6">
    <location>
        <begin position="694"/>
        <end position="705"/>
    </location>
</feature>
<accession>A0A836C6C0</accession>
<feature type="region of interest" description="Disordered" evidence="6">
    <location>
        <begin position="987"/>
        <end position="1007"/>
    </location>
</feature>
<proteinExistence type="inferred from homology"/>
<evidence type="ECO:0000256" key="6">
    <source>
        <dbReference type="SAM" id="MobiDB-lite"/>
    </source>
</evidence>
<feature type="compositionally biased region" description="Low complexity" evidence="6">
    <location>
        <begin position="609"/>
        <end position="626"/>
    </location>
</feature>
<protein>
    <submittedName>
        <fullName evidence="8">Uncharacterized protein</fullName>
    </submittedName>
</protein>
<dbReference type="Proteomes" id="UP000612055">
    <property type="component" value="Unassembled WGS sequence"/>
</dbReference>
<evidence type="ECO:0000313" key="9">
    <source>
        <dbReference type="Proteomes" id="UP000612055"/>
    </source>
</evidence>
<comment type="caution">
    <text evidence="8">The sequence shown here is derived from an EMBL/GenBank/DDBJ whole genome shotgun (WGS) entry which is preliminary data.</text>
</comment>
<feature type="region of interest" description="Disordered" evidence="6">
    <location>
        <begin position="671"/>
        <end position="804"/>
    </location>
</feature>
<dbReference type="Gene3D" id="3.40.50.1820">
    <property type="entry name" value="alpha/beta hydrolase"/>
    <property type="match status" value="1"/>
</dbReference>
<dbReference type="SUPFAM" id="SSF53474">
    <property type="entry name" value="alpha/beta-Hydrolases"/>
    <property type="match status" value="1"/>
</dbReference>
<feature type="compositionally biased region" description="Pro residues" evidence="6">
    <location>
        <begin position="770"/>
        <end position="793"/>
    </location>
</feature>
<sequence length="1289" mass="129004">METDAAERYAAAALFTLALHTTQVETGVDEDGRRLGWNAAWGCSDEELFDDLICVPESEPWPGMEVPRGFWGFDCCAPQGMCRRVYAALGVSEARWSGLLKVPDVSDAANAHDAQVALLGLVRRYSALLDPAVAPLITRAVAVEWPVPEPAAAEAGAPGEGGEEGPQPEPESELGVAQGAAAEAASAAEGAGPSELQATTPSEAGAAGSAEQPSAGGTPALSSEPGQGGEDKLRSKEEAGSKQEDKGGRKGKGKDNGKDKDKGKGRKGDARRSEGTDAPDPAPEPAPEPALEPANGSAPGEPAGAATTSSAAAPDVAAPSEASGALAAQSGRPHEPTHKSVLSLYELIGACLQASAGEDDQPTPDPSTSGGGSGAGSSSKSLSALGGGGGGGLAGQASKATSFFKSKLLRGGTKDKDPSVKGAQQLGRVVRRPLVRWYDARARVALRRYCHWLGIPASKMHAMEQMWALQSLQLGEAGGLIAEYDFEAARKAGANKRYITYLKISAGALGGAALLALTGGLAAPAIAAGLGGAIMVLHGGAAAATTVAAMGATTAGTAAITGTFGVIGASHAASKTADLYGDLQEFGFWNIAQDVIQPVVVPPSPPGEPSAEASGSMEEGSEGLASPRDSQTEAERAGRPGVGGSGAAATSAAASTSAAGAAPAGTWGRFFSWKTKTNGGQAGEPSAAPPPASGVPAAGGLAAKARPPPLPLVAPGGTSAGGEDDGPPTPIAGGDVDPQLAADGLFVPSLLLSGNGEGPGDLFLNAPAAAFPPPSPAEPAEPAPEQPAPPPPLANATSEELLAAAAMQDGVRSHHFEMGDDEYDDESSDEDLDLDLDEHGDPWAAETVTSPSAVVRARIVSGGGAGGAAGGSGAGADGAYVEAVLAEMDAEAADLDGDAAVGDVSAAAAGPSGGAMAAAAAANVNVPGGPAAGLPAGAKPARVVKGKGKSRRPRPQAKDPAAAGTAASSTSSLWQWFRSSKQASAAGAGTGAGAAASGGAGPGPGSAAATAAAAAAAAVGKPQLRPLLRVPVNPKRSGDATLALTIAVNGWVKSPEDFVNPWRPLPSSGRELWGLVWESDVLRSLGGALRRFIRDKAIEESSKMAVRLTVSTALITALMLPFAVISAINITIGSRWRVALRRAQLAGRCLAHLLMQGAHGDRPVTLIGFSMGARLIFHCLLELSRCGARGLVESAVLLGTPVSANEARWAQARTAVSGRLVNAFSSNDWVLGVIFRAHSRGAMAQTASGLGPVAVPGIENINLSNLIGGHTQYLDKLEDVLSAINLAEH</sequence>
<feature type="region of interest" description="Disordered" evidence="6">
    <location>
        <begin position="932"/>
        <end position="969"/>
    </location>
</feature>
<feature type="compositionally biased region" description="Basic and acidic residues" evidence="6">
    <location>
        <begin position="229"/>
        <end position="275"/>
    </location>
</feature>
<dbReference type="InterPro" id="IPR007941">
    <property type="entry name" value="DUF726"/>
</dbReference>
<feature type="compositionally biased region" description="Pro residues" evidence="6">
    <location>
        <begin position="280"/>
        <end position="290"/>
    </location>
</feature>
<keyword evidence="3 7" id="KW-0812">Transmembrane</keyword>
<keyword evidence="4 7" id="KW-1133">Transmembrane helix</keyword>